<evidence type="ECO:0000256" key="1">
    <source>
        <dbReference type="ARBA" id="ARBA00022679"/>
    </source>
</evidence>
<dbReference type="GO" id="GO:0016747">
    <property type="term" value="F:acyltransferase activity, transferring groups other than amino-acyl groups"/>
    <property type="evidence" value="ECO:0007669"/>
    <property type="project" value="InterPro"/>
</dbReference>
<gene>
    <name evidence="4" type="ORF">CGERO_04760</name>
</gene>
<proteinExistence type="predicted"/>
<dbReference type="KEGG" id="cgk:CGERO_04760"/>
<dbReference type="Gene3D" id="3.40.630.30">
    <property type="match status" value="1"/>
</dbReference>
<feature type="domain" description="N-acetyltransferase" evidence="3">
    <location>
        <begin position="5"/>
        <end position="160"/>
    </location>
</feature>
<dbReference type="PANTHER" id="PTHR43420">
    <property type="entry name" value="ACETYLTRANSFERASE"/>
    <property type="match status" value="1"/>
</dbReference>
<keyword evidence="1 4" id="KW-0808">Transferase</keyword>
<dbReference type="InterPro" id="IPR016181">
    <property type="entry name" value="Acyl_CoA_acyltransferase"/>
</dbReference>
<organism evidence="4 5">
    <name type="scientific">Corynebacterium gerontici</name>
    <dbReference type="NCBI Taxonomy" id="2079234"/>
    <lineage>
        <taxon>Bacteria</taxon>
        <taxon>Bacillati</taxon>
        <taxon>Actinomycetota</taxon>
        <taxon>Actinomycetes</taxon>
        <taxon>Mycobacteriales</taxon>
        <taxon>Corynebacteriaceae</taxon>
        <taxon>Corynebacterium</taxon>
    </lineage>
</organism>
<reference evidence="4 5" key="1">
    <citation type="submission" date="2018-11" db="EMBL/GenBank/DDBJ databases">
        <authorList>
            <person name="Kleinhagauer T."/>
            <person name="Glaeser S.P."/>
            <person name="Spergser J."/>
            <person name="Ruckert C."/>
            <person name="Kaempfer P."/>
            <person name="Busse H.-J."/>
        </authorList>
    </citation>
    <scope>NUCLEOTIDE SEQUENCE [LARGE SCALE GENOMIC DNA]</scope>
    <source>
        <strain evidence="4 5">W8</strain>
    </source>
</reference>
<keyword evidence="2" id="KW-0012">Acyltransferase</keyword>
<name>A0A3G6J2S1_9CORY</name>
<dbReference type="RefSeq" id="WP_123933733.1">
    <property type="nucleotide sequence ID" value="NZ_CP033897.1"/>
</dbReference>
<protein>
    <submittedName>
        <fullName evidence="4">Putative acetyltransferase</fullName>
    </submittedName>
</protein>
<dbReference type="AlphaFoldDB" id="A0A3G6J2S1"/>
<dbReference type="CDD" id="cd04301">
    <property type="entry name" value="NAT_SF"/>
    <property type="match status" value="1"/>
</dbReference>
<dbReference type="OrthoDB" id="4553064at2"/>
<dbReference type="Pfam" id="PF00583">
    <property type="entry name" value="Acetyltransf_1"/>
    <property type="match status" value="1"/>
</dbReference>
<dbReference type="PANTHER" id="PTHR43420:SF12">
    <property type="entry name" value="N-ACETYLTRANSFERASE DOMAIN-CONTAINING PROTEIN"/>
    <property type="match status" value="1"/>
</dbReference>
<evidence type="ECO:0000259" key="3">
    <source>
        <dbReference type="PROSITE" id="PS51186"/>
    </source>
</evidence>
<dbReference type="EMBL" id="CP033897">
    <property type="protein sequence ID" value="AZA11268.1"/>
    <property type="molecule type" value="Genomic_DNA"/>
</dbReference>
<accession>A0A3G6J2S1</accession>
<sequence>MSTAFLLRSTNSEDFTYFGRLNFLTDTYGDEHGELSSGFDEDTRFYIDSWDPNDGVIAFDHHQIPAGGLWWCWGTPGHHGRGFVDKQTPELALAVEQRFGGKGVAKQLFAACFEQLRARGTKAVSLCVSHENTKARSLYEKLGFELVRNDVDYAVMRRDL</sequence>
<dbReference type="InterPro" id="IPR050680">
    <property type="entry name" value="YpeA/RimI_acetyltransf"/>
</dbReference>
<dbReference type="InterPro" id="IPR000182">
    <property type="entry name" value="GNAT_dom"/>
</dbReference>
<dbReference type="PROSITE" id="PS51186">
    <property type="entry name" value="GNAT"/>
    <property type="match status" value="1"/>
</dbReference>
<evidence type="ECO:0000313" key="5">
    <source>
        <dbReference type="Proteomes" id="UP000271587"/>
    </source>
</evidence>
<evidence type="ECO:0000256" key="2">
    <source>
        <dbReference type="ARBA" id="ARBA00023315"/>
    </source>
</evidence>
<dbReference type="SUPFAM" id="SSF55729">
    <property type="entry name" value="Acyl-CoA N-acyltransferases (Nat)"/>
    <property type="match status" value="1"/>
</dbReference>
<evidence type="ECO:0000313" key="4">
    <source>
        <dbReference type="EMBL" id="AZA11268.1"/>
    </source>
</evidence>
<keyword evidence="5" id="KW-1185">Reference proteome</keyword>
<dbReference type="Proteomes" id="UP000271587">
    <property type="component" value="Chromosome"/>
</dbReference>